<feature type="compositionally biased region" description="Gly residues" evidence="1">
    <location>
        <begin position="540"/>
        <end position="550"/>
    </location>
</feature>
<proteinExistence type="predicted"/>
<feature type="compositionally biased region" description="Basic and acidic residues" evidence="1">
    <location>
        <begin position="500"/>
        <end position="509"/>
    </location>
</feature>
<dbReference type="VEuPathDB" id="TriTrypDB:LPAL13_200055300"/>
<protein>
    <submittedName>
        <fullName evidence="2">Uncharacterized protein</fullName>
    </submittedName>
</protein>
<feature type="region of interest" description="Disordered" evidence="1">
    <location>
        <begin position="1037"/>
        <end position="1071"/>
    </location>
</feature>
<dbReference type="Proteomes" id="UP000063063">
    <property type="component" value="Chromosome 20"/>
</dbReference>
<dbReference type="EMBL" id="CP009389">
    <property type="protein sequence ID" value="AIN97977.1"/>
    <property type="molecule type" value="Genomic_DNA"/>
</dbReference>
<evidence type="ECO:0000313" key="2">
    <source>
        <dbReference type="EMBL" id="AIN97977.1"/>
    </source>
</evidence>
<dbReference type="SUPFAM" id="SSF50998">
    <property type="entry name" value="Quinoprotein alcohol dehydrogenase-like"/>
    <property type="match status" value="1"/>
</dbReference>
<evidence type="ECO:0000313" key="3">
    <source>
        <dbReference type="Proteomes" id="UP000063063"/>
    </source>
</evidence>
<feature type="region of interest" description="Disordered" evidence="1">
    <location>
        <begin position="824"/>
        <end position="861"/>
    </location>
</feature>
<keyword evidence="3" id="KW-1185">Reference proteome</keyword>
<sequence length="1573" mass="163612">MTELMSHGSSGAAAPESSLVLPLPSSVAHAAPAGPIAGARRRPSDGAVAAGDGLADGAPVSGSGGATRQSVTPPEPAASTDTQPFLRQRRLPSILLDTWEFRKLAAEGSVLANAMVSYDVDGDGLEEVILGTTEGLLCVVKPDCREPLFLRVVAATISVVLYAPIQSRLVLITLEGHCEVIDHFLKLTQQPQQRAGSEPASMSTASPADGGDGGAASAGGQPYQQADSANSLPLTSASLNGGYRSAGGARGSGATASSHSTGRSPSAEAAMPTKVFHIPSNCLCADLSPERDADLVFLGSYDRRFYVYSIINGSCLLSLFLHDPITSVKAFTIPTSTADAHLATTSSHIPVYNKRASTQASRCGRSSGSQRTRASSSDGSGALGMPDDSPQEVETMPDRLTKASASSSIPLVFASTPTHLILLPGGLSDIQRWRKLQPKSAHFPLAVQLHSDYPAPTVHPSQQSQPPQTQHEHSGRHSSLDSGGATNVRATLWTPAAVRHRSDDDHPLEGESTVPHPMTGTPLTSSPALRPPLSMPADAGLGGGLEGDTSGGQASSHPRRRGGATTEHWRDSAGVLTGGAQHNSGASVSVATVPAPVAAGVAAGVSLSRSQLRRQASRRAIQAAEMGLPVLVKPLWALRIGSHALDVPLLQTMLSSDGGMGGGFVSAVATAGGLQPSSVTGAIVQEASVVTAAGTTSSRQSYRGRPSFITPVHSSSGGTMVGQLAMSSSVFSVSPPSSVLALHEGAAVSSSICNSAVLRSGTLAPSSLADSVAASPELWHPHGSGLSPEGGEGTVDSYATPTVSAMGVEAEQIIRRSNLHIQFNPPPPRLWQGTPNNSSDDDSQVVGVRRSSSGDDDDDDDAVLLGDEEAFSFVEGAALVMNTDDIADGEQKEDDIGNADYGTATDEDFGFDQPGASTSSVYRSGSDASGRSSNGEVDEAIANGGHHKLTSSLTCHTRHHHGTDAVGPPLLACNLLHKRAESAPTMLLRGTRIASEARNGCGGGLLKTATTTAAVAHLSLLDVAELDCKRCAHRLHRSAAERSRGERGGRGSSRNRHPQASASREHYAQQHHSAYITSPPLGAAASPPHSAEVRLPTSVDVSVGASQVAVAVSCEDGLALELRFSIVRLASLSRSERRLPRGTVRLYDTRKPRRKGGSKVTYNIFLPTSTARKAGTAAALAPLTHRSGSSLASSHQRQYSRSCRHGCRGAGGAPPTTTLMNTPAGDSVASAMGALLATDDTGCSASASTNYPLGNTTDDPAMVDADGEASRNSCGALVPHYGEDAIVLRAQCLWAARLSDSPLVQRARVLCVRDRHPDETFCSVFVAANGTCFVANGGTLSIVECCVNEDCSSFTLITAPFSATPTLPTRANVVTIREAAANTPALAQDGTVNGASAAAMSLNLLRGMMRHTVSCVCVSVDELSVYSFGEANQLWRHPDCSSSTSVPPGTNEPISPLSRCLPNNSCAPVTGTVNAPTGQTAQGMAVTAACALPSTDFEEEVLLRQLAMRLRQHEQHARPPSHHNRGRGAGAASEGEHAVEMDEEVVIRMKEMLLYDYSEQEWEKLQWLEHAST</sequence>
<dbReference type="RefSeq" id="XP_010698684.1">
    <property type="nucleotide sequence ID" value="XM_010700382.1"/>
</dbReference>
<feature type="compositionally biased region" description="Low complexity" evidence="1">
    <location>
        <begin position="459"/>
        <end position="469"/>
    </location>
</feature>
<dbReference type="GeneID" id="22574697"/>
<dbReference type="eggNOG" id="ENOG502S599">
    <property type="taxonomic scope" value="Eukaryota"/>
</dbReference>
<feature type="compositionally biased region" description="Low complexity" evidence="1">
    <location>
        <begin position="252"/>
        <end position="264"/>
    </location>
</feature>
<dbReference type="InterPro" id="IPR011047">
    <property type="entry name" value="Quinoprotein_ADH-like_sf"/>
</dbReference>
<feature type="region of interest" description="Disordered" evidence="1">
    <location>
        <begin position="1513"/>
        <end position="1538"/>
    </location>
</feature>
<feature type="compositionally biased region" description="Low complexity" evidence="1">
    <location>
        <begin position="45"/>
        <end position="58"/>
    </location>
</feature>
<feature type="compositionally biased region" description="Low complexity" evidence="1">
    <location>
        <begin position="365"/>
        <end position="377"/>
    </location>
</feature>
<name>A0A088RPE5_LEIPA</name>
<feature type="compositionally biased region" description="Basic and acidic residues" evidence="1">
    <location>
        <begin position="1038"/>
        <end position="1049"/>
    </location>
</feature>
<dbReference type="VEuPathDB" id="TriTrypDB:LPMP_204850"/>
<feature type="region of interest" description="Disordered" evidence="1">
    <location>
        <begin position="246"/>
        <end position="268"/>
    </location>
</feature>
<feature type="region of interest" description="Disordered" evidence="1">
    <location>
        <begin position="191"/>
        <end position="227"/>
    </location>
</feature>
<feature type="compositionally biased region" description="Acidic residues" evidence="1">
    <location>
        <begin position="887"/>
        <end position="897"/>
    </location>
</feature>
<reference evidence="2 3" key="1">
    <citation type="journal article" date="2015" name="Sci. Rep.">
        <title>The genome of Leishmania panamensis: insights into genomics of the L. (Viannia) subgenus.</title>
        <authorList>
            <person name="Llanes A."/>
            <person name="Restrepo C.M."/>
            <person name="Vecchio G.D."/>
            <person name="Anguizola F.J."/>
            <person name="Lleonart R."/>
        </authorList>
    </citation>
    <scope>NUCLEOTIDE SEQUENCE [LARGE SCALE GENOMIC DNA]</scope>
    <source>
        <strain evidence="2 3">MHOM/PA/94/PSC-1</strain>
    </source>
</reference>
<feature type="region of interest" description="Disordered" evidence="1">
    <location>
        <begin position="30"/>
        <end position="83"/>
    </location>
</feature>
<gene>
    <name evidence="2" type="ORF">LPMP_204850</name>
</gene>
<feature type="region of interest" description="Disordered" evidence="1">
    <location>
        <begin position="887"/>
        <end position="939"/>
    </location>
</feature>
<evidence type="ECO:0000256" key="1">
    <source>
        <dbReference type="SAM" id="MobiDB-lite"/>
    </source>
</evidence>
<organism evidence="2 3">
    <name type="scientific">Leishmania panamensis</name>
    <dbReference type="NCBI Taxonomy" id="5679"/>
    <lineage>
        <taxon>Eukaryota</taxon>
        <taxon>Discoba</taxon>
        <taxon>Euglenozoa</taxon>
        <taxon>Kinetoplastea</taxon>
        <taxon>Metakinetoplastina</taxon>
        <taxon>Trypanosomatida</taxon>
        <taxon>Trypanosomatidae</taxon>
        <taxon>Leishmaniinae</taxon>
        <taxon>Leishmania</taxon>
        <taxon>Leishmania guyanensis species complex</taxon>
    </lineage>
</organism>
<feature type="compositionally biased region" description="Polar residues" evidence="1">
    <location>
        <begin position="915"/>
        <end position="935"/>
    </location>
</feature>
<feature type="compositionally biased region" description="Basic and acidic residues" evidence="1">
    <location>
        <begin position="470"/>
        <end position="479"/>
    </location>
</feature>
<feature type="region of interest" description="Disordered" evidence="1">
    <location>
        <begin position="452"/>
        <end position="485"/>
    </location>
</feature>
<feature type="compositionally biased region" description="Polar residues" evidence="1">
    <location>
        <begin position="191"/>
        <end position="204"/>
    </location>
</feature>
<dbReference type="OrthoDB" id="9996127at2759"/>
<feature type="region of interest" description="Disordered" evidence="1">
    <location>
        <begin position="499"/>
        <end position="567"/>
    </location>
</feature>
<accession>A0A088RPE5</accession>
<feature type="region of interest" description="Disordered" evidence="1">
    <location>
        <begin position="356"/>
        <end position="397"/>
    </location>
</feature>
<dbReference type="KEGG" id="lpan:LPMP_204850"/>